<feature type="region of interest" description="Disordered" evidence="2">
    <location>
        <begin position="1"/>
        <end position="34"/>
    </location>
</feature>
<evidence type="ECO:0008006" key="5">
    <source>
        <dbReference type="Google" id="ProtNLM"/>
    </source>
</evidence>
<evidence type="ECO:0000313" key="4">
    <source>
        <dbReference type="Proteomes" id="UP001074726"/>
    </source>
</evidence>
<proteinExistence type="predicted"/>
<feature type="coiled-coil region" evidence="1">
    <location>
        <begin position="54"/>
        <end position="125"/>
    </location>
</feature>
<accession>A0ABT4CI87</accession>
<keyword evidence="1" id="KW-0175">Coiled coil</keyword>
<dbReference type="Gene3D" id="1.20.5.620">
    <property type="entry name" value="F1F0 ATP synthase subunit B, membrane domain"/>
    <property type="match status" value="1"/>
</dbReference>
<comment type="caution">
    <text evidence="3">The sequence shown here is derived from an EMBL/GenBank/DDBJ whole genome shotgun (WGS) entry which is preliminary data.</text>
</comment>
<feature type="compositionally biased region" description="Basic and acidic residues" evidence="2">
    <location>
        <begin position="136"/>
        <end position="146"/>
    </location>
</feature>
<feature type="compositionally biased region" description="Basic and acidic residues" evidence="2">
    <location>
        <begin position="1"/>
        <end position="22"/>
    </location>
</feature>
<dbReference type="EMBL" id="JAPPUX010000007">
    <property type="protein sequence ID" value="MCY4728693.1"/>
    <property type="molecule type" value="Genomic_DNA"/>
</dbReference>
<name>A0ABT4CI87_9ACTN</name>
<keyword evidence="4" id="KW-1185">Reference proteome</keyword>
<dbReference type="Proteomes" id="UP001074726">
    <property type="component" value="Unassembled WGS sequence"/>
</dbReference>
<feature type="region of interest" description="Disordered" evidence="2">
    <location>
        <begin position="126"/>
        <end position="146"/>
    </location>
</feature>
<organism evidence="3 4">
    <name type="scientific">Nocardioides pini</name>
    <dbReference type="NCBI Taxonomy" id="2975053"/>
    <lineage>
        <taxon>Bacteria</taxon>
        <taxon>Bacillati</taxon>
        <taxon>Actinomycetota</taxon>
        <taxon>Actinomycetes</taxon>
        <taxon>Propionibacteriales</taxon>
        <taxon>Nocardioidaceae</taxon>
        <taxon>Nocardioides</taxon>
    </lineage>
</organism>
<gene>
    <name evidence="3" type="ORF">NYO98_20605</name>
</gene>
<protein>
    <recommendedName>
        <fullName evidence="5">Cellulose-binding protein</fullName>
    </recommendedName>
</protein>
<dbReference type="RefSeq" id="WP_268113748.1">
    <property type="nucleotide sequence ID" value="NZ_JAPPUX010000007.1"/>
</dbReference>
<reference evidence="3" key="1">
    <citation type="submission" date="2022-08" db="EMBL/GenBank/DDBJ databases">
        <title>Genome sequencing of Nocardioides sp. STR2.</title>
        <authorList>
            <person name="So Y."/>
        </authorList>
    </citation>
    <scope>NUCLEOTIDE SEQUENCE</scope>
    <source>
        <strain evidence="3">STR2</strain>
    </source>
</reference>
<evidence type="ECO:0000256" key="1">
    <source>
        <dbReference type="SAM" id="Coils"/>
    </source>
</evidence>
<sequence>MPNQEHDTDVRSAAGDHQDDPAGRPVVPEQRSPSAARLLEMTARDTDQWLSDARAEAAEVVAKARQEAETLLRTAQREASNMVEAARVEAARTGEEAQAAADGVRAESEKQRVEAEAEVARLQQVATDHAQHLRHHLNDMLERLEP</sequence>
<evidence type="ECO:0000313" key="3">
    <source>
        <dbReference type="EMBL" id="MCY4728693.1"/>
    </source>
</evidence>
<evidence type="ECO:0000256" key="2">
    <source>
        <dbReference type="SAM" id="MobiDB-lite"/>
    </source>
</evidence>